<evidence type="ECO:0000256" key="1">
    <source>
        <dbReference type="ARBA" id="ARBA00005854"/>
    </source>
</evidence>
<gene>
    <name evidence="8" type="ORF">ENW11_07830</name>
</gene>
<dbReference type="PANTHER" id="PTHR42789">
    <property type="entry name" value="D-ISOMER SPECIFIC 2-HYDROXYACID DEHYDROGENASE FAMILY PROTEIN (AFU_ORTHOLOGUE AFUA_6G10090)"/>
    <property type="match status" value="1"/>
</dbReference>
<dbReference type="Gene3D" id="3.40.50.720">
    <property type="entry name" value="NAD(P)-binding Rossmann-like Domain"/>
    <property type="match status" value="2"/>
</dbReference>
<evidence type="ECO:0000256" key="4">
    <source>
        <dbReference type="ARBA" id="ARBA00023027"/>
    </source>
</evidence>
<comment type="similarity">
    <text evidence="1 5">Belongs to the D-isomer specific 2-hydroxyacid dehydrogenase family.</text>
</comment>
<keyword evidence="4" id="KW-0520">NAD</keyword>
<dbReference type="CDD" id="cd12172">
    <property type="entry name" value="PGDH_like_2"/>
    <property type="match status" value="1"/>
</dbReference>
<keyword evidence="3 5" id="KW-0560">Oxidoreductase</keyword>
<keyword evidence="2" id="KW-0028">Amino-acid biosynthesis</keyword>
<dbReference type="InterPro" id="IPR029753">
    <property type="entry name" value="D-isomer_DH_CS"/>
</dbReference>
<protein>
    <recommendedName>
        <fullName evidence="9">Hydroxyacid dehydrogenase</fullName>
    </recommendedName>
</protein>
<dbReference type="Pfam" id="PF02826">
    <property type="entry name" value="2-Hacid_dh_C"/>
    <property type="match status" value="1"/>
</dbReference>
<evidence type="ECO:0000256" key="5">
    <source>
        <dbReference type="RuleBase" id="RU003719"/>
    </source>
</evidence>
<dbReference type="InterPro" id="IPR036291">
    <property type="entry name" value="NAD(P)-bd_dom_sf"/>
</dbReference>
<dbReference type="AlphaFoldDB" id="A0A7V4WL10"/>
<dbReference type="Pfam" id="PF00389">
    <property type="entry name" value="2-Hacid_dh"/>
    <property type="match status" value="1"/>
</dbReference>
<reference evidence="8" key="1">
    <citation type="journal article" date="2020" name="mSystems">
        <title>Genome- and Community-Level Interaction Insights into Carbon Utilization and Element Cycling Functions of Hydrothermarchaeota in Hydrothermal Sediment.</title>
        <authorList>
            <person name="Zhou Z."/>
            <person name="Liu Y."/>
            <person name="Xu W."/>
            <person name="Pan J."/>
            <person name="Luo Z.H."/>
            <person name="Li M."/>
        </authorList>
    </citation>
    <scope>NUCLEOTIDE SEQUENCE [LARGE SCALE GENOMIC DNA]</scope>
    <source>
        <strain evidence="8">SpSt-82</strain>
    </source>
</reference>
<dbReference type="PROSITE" id="PS00670">
    <property type="entry name" value="D_2_HYDROXYACID_DH_2"/>
    <property type="match status" value="1"/>
</dbReference>
<comment type="caution">
    <text evidence="8">The sequence shown here is derived from an EMBL/GenBank/DDBJ whole genome shotgun (WGS) entry which is preliminary data.</text>
</comment>
<dbReference type="FunFam" id="3.40.50.720:FF:000203">
    <property type="entry name" value="D-3-phosphoglycerate dehydrogenase (SerA)"/>
    <property type="match status" value="1"/>
</dbReference>
<evidence type="ECO:0008006" key="9">
    <source>
        <dbReference type="Google" id="ProtNLM"/>
    </source>
</evidence>
<feature type="domain" description="D-isomer specific 2-hydroxyacid dehydrogenase catalytic" evidence="6">
    <location>
        <begin position="18"/>
        <end position="314"/>
    </location>
</feature>
<evidence type="ECO:0000256" key="2">
    <source>
        <dbReference type="ARBA" id="ARBA00022605"/>
    </source>
</evidence>
<dbReference type="GO" id="GO:0051287">
    <property type="term" value="F:NAD binding"/>
    <property type="evidence" value="ECO:0007669"/>
    <property type="project" value="InterPro"/>
</dbReference>
<evidence type="ECO:0000313" key="8">
    <source>
        <dbReference type="EMBL" id="HGY39696.1"/>
    </source>
</evidence>
<dbReference type="InterPro" id="IPR050857">
    <property type="entry name" value="D-2-hydroxyacid_DH"/>
</dbReference>
<dbReference type="SUPFAM" id="SSF52283">
    <property type="entry name" value="Formate/glycerate dehydrogenase catalytic domain-like"/>
    <property type="match status" value="1"/>
</dbReference>
<evidence type="ECO:0000256" key="3">
    <source>
        <dbReference type="ARBA" id="ARBA00023002"/>
    </source>
</evidence>
<proteinExistence type="inferred from homology"/>
<dbReference type="GO" id="GO:0008652">
    <property type="term" value="P:amino acid biosynthetic process"/>
    <property type="evidence" value="ECO:0007669"/>
    <property type="project" value="UniProtKB-KW"/>
</dbReference>
<dbReference type="InterPro" id="IPR029752">
    <property type="entry name" value="D-isomer_DH_CS1"/>
</dbReference>
<dbReference type="PROSITE" id="PS00065">
    <property type="entry name" value="D_2_HYDROXYACID_DH_1"/>
    <property type="match status" value="1"/>
</dbReference>
<dbReference type="InterPro" id="IPR006140">
    <property type="entry name" value="D-isomer_DH_NAD-bd"/>
</dbReference>
<sequence>MVDMAKVVVLARSFARASSEPLEILQEAHLEVERKANPEPENEEVVAGLIGDAEGVIVGVDRVGRVVLERCPNLRVIAKHGVGVDNIDLEAAKEHGVVVANAPGTNTESVADMAFLLILSCARNLPLLMENVRKKVWGSQTLGVELEEKVLGIVGLGRIGRSVARRALGFGMQVVYYDPLVEDEAFRRVSLEDLFSIADFVSLHAPLTPETKHLVNERLLSLMKKDAFLINTARGELVDEEALFRALKEGRIAGAGLDVLSFEPPFESPLLTLPNVIVTPHVAAHTKEANIKMGKIAALNVVRVLRGEEPLFRVV</sequence>
<accession>A0A7V4WL10</accession>
<organism evidence="8">
    <name type="scientific">Candidatus Caldatribacterium saccharofermentans</name>
    <dbReference type="NCBI Taxonomy" id="1454753"/>
    <lineage>
        <taxon>Bacteria</taxon>
        <taxon>Pseudomonadati</taxon>
        <taxon>Atribacterota</taxon>
        <taxon>Atribacteria</taxon>
        <taxon>Atribacterales</taxon>
        <taxon>Candidatus Caldatribacteriaceae</taxon>
        <taxon>Candidatus Caldatribacterium</taxon>
    </lineage>
</organism>
<dbReference type="GO" id="GO:0016616">
    <property type="term" value="F:oxidoreductase activity, acting on the CH-OH group of donors, NAD or NADP as acceptor"/>
    <property type="evidence" value="ECO:0007669"/>
    <property type="project" value="InterPro"/>
</dbReference>
<dbReference type="InterPro" id="IPR006139">
    <property type="entry name" value="D-isomer_2_OHA_DH_cat_dom"/>
</dbReference>
<evidence type="ECO:0000259" key="7">
    <source>
        <dbReference type="Pfam" id="PF02826"/>
    </source>
</evidence>
<evidence type="ECO:0000259" key="6">
    <source>
        <dbReference type="Pfam" id="PF00389"/>
    </source>
</evidence>
<dbReference type="SUPFAM" id="SSF51735">
    <property type="entry name" value="NAD(P)-binding Rossmann-fold domains"/>
    <property type="match status" value="1"/>
</dbReference>
<dbReference type="EMBL" id="DTIY01000057">
    <property type="protein sequence ID" value="HGY39696.1"/>
    <property type="molecule type" value="Genomic_DNA"/>
</dbReference>
<dbReference type="PROSITE" id="PS00671">
    <property type="entry name" value="D_2_HYDROXYACID_DH_3"/>
    <property type="match status" value="1"/>
</dbReference>
<dbReference type="PANTHER" id="PTHR42789:SF1">
    <property type="entry name" value="D-ISOMER SPECIFIC 2-HYDROXYACID DEHYDROGENASE FAMILY PROTEIN (AFU_ORTHOLOGUE AFUA_6G10090)"/>
    <property type="match status" value="1"/>
</dbReference>
<feature type="domain" description="D-isomer specific 2-hydroxyacid dehydrogenase NAD-binding" evidence="7">
    <location>
        <begin position="116"/>
        <end position="283"/>
    </location>
</feature>
<name>A0A7V4WL10_9BACT</name>